<gene>
    <name evidence="1" type="ORF">PEB0149_014220</name>
</gene>
<dbReference type="EMBL" id="LXYT01000001">
    <property type="protein sequence ID" value="OLY43980.1"/>
    <property type="molecule type" value="Genomic_DNA"/>
</dbReference>
<name>A0A1R0FAJ1_9HYPH</name>
<reference evidence="1 2" key="1">
    <citation type="submission" date="2016-12" db="EMBL/GenBank/DDBJ databases">
        <title>Comparative genomics of Bartonella apis.</title>
        <authorList>
            <person name="Engel P."/>
        </authorList>
    </citation>
    <scope>NUCLEOTIDE SEQUENCE [LARGE SCALE GENOMIC DNA]</scope>
    <source>
        <strain evidence="1 2">PEB0149</strain>
    </source>
</reference>
<organism evidence="1 2">
    <name type="scientific">Bartonella apis</name>
    <dbReference type="NCBI Taxonomy" id="1686310"/>
    <lineage>
        <taxon>Bacteria</taxon>
        <taxon>Pseudomonadati</taxon>
        <taxon>Pseudomonadota</taxon>
        <taxon>Alphaproteobacteria</taxon>
        <taxon>Hyphomicrobiales</taxon>
        <taxon>Bartonellaceae</taxon>
        <taxon>Bartonella</taxon>
    </lineage>
</organism>
<comment type="caution">
    <text evidence="1">The sequence shown here is derived from an EMBL/GenBank/DDBJ whole genome shotgun (WGS) entry which is preliminary data.</text>
</comment>
<proteinExistence type="predicted"/>
<keyword evidence="2" id="KW-1185">Reference proteome</keyword>
<dbReference type="RefSeq" id="WP_075869161.1">
    <property type="nucleotide sequence ID" value="NZ_CALYQA010000009.1"/>
</dbReference>
<dbReference type="Proteomes" id="UP000187344">
    <property type="component" value="Unassembled WGS sequence"/>
</dbReference>
<sequence length="102" mass="11474">MELLRPLVIVYGLNAVHLKSSESSVVRYESLCKPRKLICPPLLENTILSDTGKEKAIANCQPDPVNACHKVSVAEMIGIGRNKISRRIEYRWHGYGGRTDIR</sequence>
<evidence type="ECO:0000313" key="1">
    <source>
        <dbReference type="EMBL" id="OLY43980.1"/>
    </source>
</evidence>
<evidence type="ECO:0000313" key="2">
    <source>
        <dbReference type="Proteomes" id="UP000187344"/>
    </source>
</evidence>
<protein>
    <submittedName>
        <fullName evidence="1">Uncharacterized protein</fullName>
    </submittedName>
</protein>
<accession>A0A1R0FAJ1</accession>
<dbReference type="AlphaFoldDB" id="A0A1R0FAJ1"/>